<accession>A0A9X3F4R9</accession>
<evidence type="ECO:0000313" key="1">
    <source>
        <dbReference type="EMBL" id="MCY1720574.1"/>
    </source>
</evidence>
<dbReference type="RefSeq" id="WP_343332908.1">
    <property type="nucleotide sequence ID" value="NZ_JAPOHD010000019.1"/>
</dbReference>
<gene>
    <name evidence="1" type="ORF">OU798_09490</name>
</gene>
<name>A0A9X3F4R9_9BACT</name>
<evidence type="ECO:0000313" key="2">
    <source>
        <dbReference type="Proteomes" id="UP001145087"/>
    </source>
</evidence>
<evidence type="ECO:0008006" key="3">
    <source>
        <dbReference type="Google" id="ProtNLM"/>
    </source>
</evidence>
<dbReference type="SUPFAM" id="SSF53756">
    <property type="entry name" value="UDP-Glycosyltransferase/glycogen phosphorylase"/>
    <property type="match status" value="1"/>
</dbReference>
<sequence length="482" mass="55670">MKLNELRIGIIHSLIGKNDGVSIVIDQTVEAMSQHLDINLGNFFFLAAHSSPRFNAQTNDVFWHKSEVHKHIIVNFNNPDTEGLDELIHENAMYAKQVIKEWVDENDIDLIIAHNTSHPYNFITAVGLGYYIEELREQGIIWPKLMVWWHDSYFERDIFASPNKVIQKYLKYLPGTYVDSIAFINNQQIQLGEKVFGQYNIGKLDKFFEHRTTVVPNTSEIPWEWEHLKTDSENVICPKQDNYNKDFMKDIGLEKQVESRGFTMDDTVILLQHTRVVPRKKIELAIDLAFELEKKFKKNNKNKCVALIVSGHSGDEQNQYLNNLYVHYTELCKANTDSNVVLIFGEHNILSHRDIIVDKKFYNFAEIPSIIAAYGGLGTYFSDVEGFGNNLLEMISFALPAVINKYEIYKEEIEQYGFDLPAIDGGGVTKELVDSAYKLLTDIAYRNKVVLHNLKVLKEKLDHKIIADKLEPIIKSMYMREL</sequence>
<comment type="caution">
    <text evidence="1">The sequence shown here is derived from an EMBL/GenBank/DDBJ whole genome shotgun (WGS) entry which is preliminary data.</text>
</comment>
<dbReference type="Gene3D" id="3.40.50.2000">
    <property type="entry name" value="Glycogen Phosphorylase B"/>
    <property type="match status" value="1"/>
</dbReference>
<dbReference type="EMBL" id="JAPOHD010000019">
    <property type="protein sequence ID" value="MCY1720574.1"/>
    <property type="molecule type" value="Genomic_DNA"/>
</dbReference>
<proteinExistence type="predicted"/>
<keyword evidence="2" id="KW-1185">Reference proteome</keyword>
<protein>
    <recommendedName>
        <fullName evidence="3">Glycosyl transferase family 1 domain-containing protein</fullName>
    </recommendedName>
</protein>
<reference evidence="1" key="1">
    <citation type="submission" date="2022-11" db="EMBL/GenBank/DDBJ databases">
        <title>Marilongibacter aestuarii gen. nov., sp. nov., isolated from tidal flat sediment.</title>
        <authorList>
            <person name="Jiayan W."/>
        </authorList>
    </citation>
    <scope>NUCLEOTIDE SEQUENCE</scope>
    <source>
        <strain evidence="1">Z1-6</strain>
    </source>
</reference>
<dbReference type="AlphaFoldDB" id="A0A9X3F4R9"/>
<dbReference type="Proteomes" id="UP001145087">
    <property type="component" value="Unassembled WGS sequence"/>
</dbReference>
<organism evidence="1 2">
    <name type="scientific">Draconibacterium aestuarii</name>
    <dbReference type="NCBI Taxonomy" id="2998507"/>
    <lineage>
        <taxon>Bacteria</taxon>
        <taxon>Pseudomonadati</taxon>
        <taxon>Bacteroidota</taxon>
        <taxon>Bacteroidia</taxon>
        <taxon>Marinilabiliales</taxon>
        <taxon>Prolixibacteraceae</taxon>
        <taxon>Draconibacterium</taxon>
    </lineage>
</organism>